<dbReference type="InterPro" id="IPR010499">
    <property type="entry name" value="AraC_E-bd"/>
</dbReference>
<organism evidence="4 5">
    <name type="scientific">Paenibacillus agri</name>
    <dbReference type="NCBI Taxonomy" id="2744309"/>
    <lineage>
        <taxon>Bacteria</taxon>
        <taxon>Bacillati</taxon>
        <taxon>Bacillota</taxon>
        <taxon>Bacilli</taxon>
        <taxon>Bacillales</taxon>
        <taxon>Paenibacillaceae</taxon>
        <taxon>Paenibacillus</taxon>
    </lineage>
</organism>
<dbReference type="InterPro" id="IPR011256">
    <property type="entry name" value="Reg_factor_effector_dom_sf"/>
</dbReference>
<dbReference type="PROSITE" id="PS50937">
    <property type="entry name" value="HTH_MERR_2"/>
    <property type="match status" value="1"/>
</dbReference>
<accession>A0A850EY51</accession>
<dbReference type="PANTHER" id="PTHR30204:SF97">
    <property type="entry name" value="MERR FAMILY REGULATORY PROTEIN"/>
    <property type="match status" value="1"/>
</dbReference>
<evidence type="ECO:0000256" key="2">
    <source>
        <dbReference type="SAM" id="Coils"/>
    </source>
</evidence>
<dbReference type="SMART" id="SM00871">
    <property type="entry name" value="AraC_E_bind"/>
    <property type="match status" value="1"/>
</dbReference>
<dbReference type="SUPFAM" id="SSF55136">
    <property type="entry name" value="Probable bacterial effector-binding domain"/>
    <property type="match status" value="1"/>
</dbReference>
<evidence type="ECO:0000256" key="1">
    <source>
        <dbReference type="ARBA" id="ARBA00023125"/>
    </source>
</evidence>
<keyword evidence="5" id="KW-1185">Reference proteome</keyword>
<dbReference type="AlphaFoldDB" id="A0A850EY51"/>
<name>A0A850EY51_9BACL</name>
<dbReference type="Gene3D" id="3.20.80.10">
    <property type="entry name" value="Regulatory factor, effector binding domain"/>
    <property type="match status" value="1"/>
</dbReference>
<dbReference type="SMART" id="SM00422">
    <property type="entry name" value="HTH_MERR"/>
    <property type="match status" value="1"/>
</dbReference>
<evidence type="ECO:0000313" key="4">
    <source>
        <dbReference type="EMBL" id="NUU62771.1"/>
    </source>
</evidence>
<protein>
    <submittedName>
        <fullName evidence="4">MerR family transcriptional regulator</fullName>
    </submittedName>
</protein>
<dbReference type="InterPro" id="IPR047057">
    <property type="entry name" value="MerR_fam"/>
</dbReference>
<dbReference type="PROSITE" id="PS00552">
    <property type="entry name" value="HTH_MERR_1"/>
    <property type="match status" value="1"/>
</dbReference>
<dbReference type="SUPFAM" id="SSF46955">
    <property type="entry name" value="Putative DNA-binding domain"/>
    <property type="match status" value="1"/>
</dbReference>
<dbReference type="RefSeq" id="WP_175373221.1">
    <property type="nucleotide sequence ID" value="NZ_JABWCS010000216.1"/>
</dbReference>
<dbReference type="CDD" id="cd01107">
    <property type="entry name" value="HTH_BmrR"/>
    <property type="match status" value="1"/>
</dbReference>
<dbReference type="Proteomes" id="UP000564806">
    <property type="component" value="Unassembled WGS sequence"/>
</dbReference>
<sequence length="284" mass="32777">MLRFRKGVVWMFKIGAFAKLSGVTVKTLRHYDEIGLLKPAQVDEESGYRLYSAEQLLTIRRIAGFKEQGLTLEMIRPLLIGGASLAQAEYTLLEKREELERQIQEAQRQLVEIDERLVRIEHHEAVAEEGKFLLRSVEPVLVAYVRETVPKSQLCLLLDELKQYVRSQGEDTDREMTIVWHRKADSNEEPSDIEVAIPVSRPIPSSHRVKIHQLPNVKEAVSYTHHCDPYKDNCKASETIWAWIVDKGYRPLETIPVREVYLTPDKDIYGHLRMAEAIIPVVRI</sequence>
<dbReference type="Pfam" id="PF13411">
    <property type="entry name" value="MerR_1"/>
    <property type="match status" value="1"/>
</dbReference>
<keyword evidence="1" id="KW-0238">DNA-binding</keyword>
<reference evidence="4" key="1">
    <citation type="submission" date="2020-06" db="EMBL/GenBank/DDBJ databases">
        <title>Paenibacillus sp. nov., isolated from soil.</title>
        <authorList>
            <person name="Seo Y.L."/>
        </authorList>
    </citation>
    <scope>NUCLEOTIDE SEQUENCE [LARGE SCALE GENOMIC DNA]</scope>
    <source>
        <strain evidence="4">JW14</strain>
    </source>
</reference>
<dbReference type="InterPro" id="IPR009061">
    <property type="entry name" value="DNA-bd_dom_put_sf"/>
</dbReference>
<evidence type="ECO:0000313" key="5">
    <source>
        <dbReference type="Proteomes" id="UP000564806"/>
    </source>
</evidence>
<feature type="domain" description="HTH merR-type" evidence="3">
    <location>
        <begin position="11"/>
        <end position="81"/>
    </location>
</feature>
<keyword evidence="2" id="KW-0175">Coiled coil</keyword>
<dbReference type="PANTHER" id="PTHR30204">
    <property type="entry name" value="REDOX-CYCLING DRUG-SENSING TRANSCRIPTIONAL ACTIVATOR SOXR"/>
    <property type="match status" value="1"/>
</dbReference>
<gene>
    <name evidence="4" type="ORF">HPT30_20705</name>
</gene>
<dbReference type="GO" id="GO:0003700">
    <property type="term" value="F:DNA-binding transcription factor activity"/>
    <property type="evidence" value="ECO:0007669"/>
    <property type="project" value="InterPro"/>
</dbReference>
<dbReference type="GO" id="GO:0003677">
    <property type="term" value="F:DNA binding"/>
    <property type="evidence" value="ECO:0007669"/>
    <property type="project" value="UniProtKB-KW"/>
</dbReference>
<dbReference type="Gene3D" id="1.10.1660.10">
    <property type="match status" value="1"/>
</dbReference>
<evidence type="ECO:0000259" key="3">
    <source>
        <dbReference type="PROSITE" id="PS50937"/>
    </source>
</evidence>
<dbReference type="InterPro" id="IPR000551">
    <property type="entry name" value="MerR-type_HTH_dom"/>
</dbReference>
<proteinExistence type="predicted"/>
<feature type="coiled-coil region" evidence="2">
    <location>
        <begin position="85"/>
        <end position="123"/>
    </location>
</feature>
<dbReference type="EMBL" id="JABWCS010000216">
    <property type="protein sequence ID" value="NUU62771.1"/>
    <property type="molecule type" value="Genomic_DNA"/>
</dbReference>
<comment type="caution">
    <text evidence="4">The sequence shown here is derived from an EMBL/GenBank/DDBJ whole genome shotgun (WGS) entry which is preliminary data.</text>
</comment>